<keyword evidence="13" id="KW-1185">Reference proteome</keyword>
<evidence type="ECO:0000256" key="7">
    <source>
        <dbReference type="ARBA" id="ARBA00022989"/>
    </source>
</evidence>
<dbReference type="InterPro" id="IPR043926">
    <property type="entry name" value="ABCG_dom"/>
</dbReference>
<dbReference type="PROSITE" id="PS50893">
    <property type="entry name" value="ABC_TRANSPORTER_2"/>
    <property type="match status" value="2"/>
</dbReference>
<evidence type="ECO:0000256" key="8">
    <source>
        <dbReference type="ARBA" id="ARBA00023136"/>
    </source>
</evidence>
<feature type="transmembrane region" description="Helical" evidence="10">
    <location>
        <begin position="1434"/>
        <end position="1456"/>
    </location>
</feature>
<dbReference type="PANTHER" id="PTHR19241">
    <property type="entry name" value="ATP-BINDING CASSETTE TRANSPORTER"/>
    <property type="match status" value="1"/>
</dbReference>
<keyword evidence="8 10" id="KW-0472">Membrane</keyword>
<organism evidence="12 13">
    <name type="scientific">Dissophora globulifera</name>
    <dbReference type="NCBI Taxonomy" id="979702"/>
    <lineage>
        <taxon>Eukaryota</taxon>
        <taxon>Fungi</taxon>
        <taxon>Fungi incertae sedis</taxon>
        <taxon>Mucoromycota</taxon>
        <taxon>Mortierellomycotina</taxon>
        <taxon>Mortierellomycetes</taxon>
        <taxon>Mortierellales</taxon>
        <taxon>Mortierellaceae</taxon>
        <taxon>Dissophora</taxon>
    </lineage>
</organism>
<comment type="caution">
    <text evidence="12">The sequence shown here is derived from an EMBL/GenBank/DDBJ whole genome shotgun (WGS) entry which is preliminary data.</text>
</comment>
<keyword evidence="7 10" id="KW-1133">Transmembrane helix</keyword>
<dbReference type="InterPro" id="IPR034001">
    <property type="entry name" value="ABCG_PDR_1"/>
</dbReference>
<keyword evidence="6" id="KW-0067">ATP-binding</keyword>
<keyword evidence="3" id="KW-0813">Transport</keyword>
<dbReference type="Pfam" id="PF06422">
    <property type="entry name" value="PDR_CDR"/>
    <property type="match status" value="1"/>
</dbReference>
<keyword evidence="4 10" id="KW-0812">Transmembrane</keyword>
<feature type="transmembrane region" description="Helical" evidence="10">
    <location>
        <begin position="715"/>
        <end position="737"/>
    </location>
</feature>
<feature type="transmembrane region" description="Helical" evidence="10">
    <location>
        <begin position="1405"/>
        <end position="1427"/>
    </location>
</feature>
<dbReference type="InterPro" id="IPR029481">
    <property type="entry name" value="ABC_trans_N"/>
</dbReference>
<evidence type="ECO:0000256" key="3">
    <source>
        <dbReference type="ARBA" id="ARBA00022448"/>
    </source>
</evidence>
<comment type="subcellular location">
    <subcellularLocation>
        <location evidence="1">Membrane</location>
        <topology evidence="1">Multi-pass membrane protein</topology>
    </subcellularLocation>
</comment>
<evidence type="ECO:0000256" key="6">
    <source>
        <dbReference type="ARBA" id="ARBA00022840"/>
    </source>
</evidence>
<dbReference type="FunFam" id="3.40.50.300:FF:000054">
    <property type="entry name" value="ABC multidrug transporter atrF"/>
    <property type="match status" value="1"/>
</dbReference>
<evidence type="ECO:0000256" key="4">
    <source>
        <dbReference type="ARBA" id="ARBA00022692"/>
    </source>
</evidence>
<feature type="transmembrane region" description="Helical" evidence="10">
    <location>
        <begin position="1558"/>
        <end position="1579"/>
    </location>
</feature>
<evidence type="ECO:0000256" key="2">
    <source>
        <dbReference type="ARBA" id="ARBA00006012"/>
    </source>
</evidence>
<feature type="transmembrane region" description="Helical" evidence="10">
    <location>
        <begin position="1365"/>
        <end position="1393"/>
    </location>
</feature>
<evidence type="ECO:0000256" key="1">
    <source>
        <dbReference type="ARBA" id="ARBA00004141"/>
    </source>
</evidence>
<dbReference type="InterPro" id="IPR017871">
    <property type="entry name" value="ABC_transporter-like_CS"/>
</dbReference>
<sequence>MSQPPQPPDAGEGASQSLQLPEQPQQPQQAIRRPGGILRNVSSYQNYDGRRHQSIIPPPSMDSEDDDDEEDEVEITPDEAYQNALGGRWGEGPSRVDVINAERDFRQLERTLTSLSQPSSLGTAGAGDQGPGRRRGSRKPSYRPPSHKEPVPELSAAEQAIKQEDEFDLETHLKKDVLPQQEAKGIKIRTMGVSWRQLSVIGEGVGQQYIATTGTPFVMLFNIVNPVHWIRKCMGRAGGPKKVSKTILYPMDGCCQEGEMILVLGRPGSGCSTLLRVLANDRKHYKKVLGNVTYNNLSAETVHKHYKGDVLYNQEGRLINITQSTTLTVLTNDFHYPTLTVRQTLETAIKAKTPRARLPGLDRRRDFRERFLDVLTKMYGLTRQKDTLVGNAFIRGISGGERKRLSIAEQMATRSSINMWDGSTRGLDASSALDYVKSLRVQTNLLRRATMVSIYQASENIYDLFDKVLLLYDGRCIFYGPSETARQYFIDMGFDCPARQTTADFLTAVTDPHERKPAAGLPPSVASNLPSTPDQFWNLYKQSIHYDQTHEQLTEYEARMDSNAVGDEFMAAAKQEKQKHVSVDNPFTITYVNQVLAMAVRQIQLIRGDWGSLATRYMVVQAAIVGTCFLLLPTTVPGKSQFAINQTASGTKSELPAALEGRPILYKLKNYAMYRPSSFGLAQVLIDIPVITGHVFLFSFVLYFTSGLQKTAGKFFLFVFILFLTTGCMTSFFRMWGCASKTFDDATKYSGIVLLAFILYSGYLIPYQAMHGWFIWIFWINPLAYAFKGLMSNEMGGLVFTCDPPYLIPYGPGYDNLANQVCTLAGSQPGKNTVDGVAYMYSAFRYKASQLWIDIAALICFWILFAALTALAMETKEFGKGGFSTNVFKKTKATKASGPGFGAGGRIAPAPDEERGMDPNAYETQPNGVPVAIANSNTEAKIEEKEEPMIAKSAVFSWENLDYVVPYKADPSGKKQLLNHITGLVKPGTMTALMGSSGAGKTTLLDVLAQRKSIGTVTGQIEVDGRPLRRDFQRTTGYCEQLDVHVPEATVREALRFSANLRQPAHISEAEKNAYVEEIIGILEMEGIADAEIGTTESGLGISVEERKRLTIGVELVAKPKLLFLDEPTSGLDAQASYNIMRFMRKLTNQGQAILCTIHQPSSQLFEFFDDLLLLAKGGKTVYFGHLGRDSSQLIEYFEKNGAPKCAEDANPAEYILDVVNSRHSDLNWPNIWNESSEKQRLLVDIQETRAAALANPDDYDHTAELEYATNTATQFKYVFRRMTKTFWRLPSYNLGRLGLMILFALLNGFTFYRLKNSIVAMQSRVFVIFQILVLAPLLCNTVEPRFMMERQWFYREQSGKYYNWFPFAVSIILVEMPYIIVFTTVFFCALYWTVGLVTNGLSTFYTYLMTIIFTLFAITLGQMIAAWTPSPRVAAVFNPFVISVLNLFCGIVMPYTSMPGFWKAWLYWLDPYHYIVEGMIATQLFNLPVICNTNEFNIFQPPAGQTCGAYIANFLETAPGYVNNPDASADCQYCQYSVGQEFYAKLNMSFGHRWRNLGFACMYLVANIVIIMLGVRFYKAAKR</sequence>
<keyword evidence="5" id="KW-0547">Nucleotide-binding</keyword>
<dbReference type="GO" id="GO:0016887">
    <property type="term" value="F:ATP hydrolysis activity"/>
    <property type="evidence" value="ECO:0007669"/>
    <property type="project" value="InterPro"/>
</dbReference>
<reference evidence="12" key="1">
    <citation type="journal article" date="2020" name="Fungal Divers.">
        <title>Resolving the Mortierellaceae phylogeny through synthesis of multi-gene phylogenetics and phylogenomics.</title>
        <authorList>
            <person name="Vandepol N."/>
            <person name="Liber J."/>
            <person name="Desiro A."/>
            <person name="Na H."/>
            <person name="Kennedy M."/>
            <person name="Barry K."/>
            <person name="Grigoriev I.V."/>
            <person name="Miller A.N."/>
            <person name="O'Donnell K."/>
            <person name="Stajich J.E."/>
            <person name="Bonito G."/>
        </authorList>
    </citation>
    <scope>NUCLEOTIDE SEQUENCE</scope>
    <source>
        <strain evidence="12">REB-010B</strain>
    </source>
</reference>
<evidence type="ECO:0000259" key="11">
    <source>
        <dbReference type="PROSITE" id="PS50893"/>
    </source>
</evidence>
<dbReference type="CDD" id="cd03233">
    <property type="entry name" value="ABCG_PDR_domain1"/>
    <property type="match status" value="1"/>
</dbReference>
<dbReference type="Proteomes" id="UP000738325">
    <property type="component" value="Unassembled WGS sequence"/>
</dbReference>
<name>A0A9P6RST0_9FUNG</name>
<feature type="compositionally biased region" description="Acidic residues" evidence="9">
    <location>
        <begin position="62"/>
        <end position="77"/>
    </location>
</feature>
<evidence type="ECO:0000256" key="9">
    <source>
        <dbReference type="SAM" id="MobiDB-lite"/>
    </source>
</evidence>
<dbReference type="InterPro" id="IPR013525">
    <property type="entry name" value="ABC2_TM"/>
</dbReference>
<dbReference type="InterPro" id="IPR003593">
    <property type="entry name" value="AAA+_ATPase"/>
</dbReference>
<dbReference type="InterPro" id="IPR010929">
    <property type="entry name" value="PDR_CDR_ABC"/>
</dbReference>
<dbReference type="CDD" id="cd03232">
    <property type="entry name" value="ABCG_PDR_domain2"/>
    <property type="match status" value="1"/>
</dbReference>
<dbReference type="InterPro" id="IPR034003">
    <property type="entry name" value="ABCG_PDR_2"/>
</dbReference>
<dbReference type="InterPro" id="IPR003439">
    <property type="entry name" value="ABC_transporter-like_ATP-bd"/>
</dbReference>
<accession>A0A9P6RST0</accession>
<feature type="compositionally biased region" description="Polar residues" evidence="9">
    <location>
        <begin position="112"/>
        <end position="122"/>
    </location>
</feature>
<feature type="region of interest" description="Disordered" evidence="9">
    <location>
        <begin position="112"/>
        <end position="154"/>
    </location>
</feature>
<feature type="domain" description="ABC transporter" evidence="11">
    <location>
        <begin position="956"/>
        <end position="1203"/>
    </location>
</feature>
<feature type="transmembrane region" description="Helical" evidence="10">
    <location>
        <begin position="679"/>
        <end position="703"/>
    </location>
</feature>
<dbReference type="SMART" id="SM00382">
    <property type="entry name" value="AAA"/>
    <property type="match status" value="2"/>
</dbReference>
<evidence type="ECO:0000256" key="10">
    <source>
        <dbReference type="SAM" id="Phobius"/>
    </source>
</evidence>
<dbReference type="Pfam" id="PF00005">
    <property type="entry name" value="ABC_tran"/>
    <property type="match status" value="2"/>
</dbReference>
<dbReference type="Pfam" id="PF19055">
    <property type="entry name" value="ABC2_membrane_7"/>
    <property type="match status" value="1"/>
</dbReference>
<evidence type="ECO:0000256" key="5">
    <source>
        <dbReference type="ARBA" id="ARBA00022741"/>
    </source>
</evidence>
<dbReference type="Gene3D" id="3.40.50.300">
    <property type="entry name" value="P-loop containing nucleotide triphosphate hydrolases"/>
    <property type="match status" value="2"/>
</dbReference>
<proteinExistence type="inferred from homology"/>
<dbReference type="GO" id="GO:0005524">
    <property type="term" value="F:ATP binding"/>
    <property type="evidence" value="ECO:0007669"/>
    <property type="project" value="UniProtKB-KW"/>
</dbReference>
<dbReference type="Pfam" id="PF14510">
    <property type="entry name" value="ABC_trans_N"/>
    <property type="match status" value="1"/>
</dbReference>
<feature type="transmembrane region" description="Helical" evidence="10">
    <location>
        <begin position="1295"/>
        <end position="1313"/>
    </location>
</feature>
<feature type="transmembrane region" description="Helical" evidence="10">
    <location>
        <begin position="1325"/>
        <end position="1344"/>
    </location>
</feature>
<feature type="transmembrane region" description="Helical" evidence="10">
    <location>
        <begin position="851"/>
        <end position="873"/>
    </location>
</feature>
<dbReference type="EMBL" id="JAAAIP010000095">
    <property type="protein sequence ID" value="KAG0325998.1"/>
    <property type="molecule type" value="Genomic_DNA"/>
</dbReference>
<dbReference type="OrthoDB" id="245989at2759"/>
<feature type="compositionally biased region" description="Low complexity" evidence="9">
    <location>
        <begin position="15"/>
        <end position="29"/>
    </location>
</feature>
<feature type="domain" description="ABC transporter" evidence="11">
    <location>
        <begin position="218"/>
        <end position="498"/>
    </location>
</feature>
<dbReference type="GO" id="GO:0016020">
    <property type="term" value="C:membrane"/>
    <property type="evidence" value="ECO:0007669"/>
    <property type="project" value="UniProtKB-SubCell"/>
</dbReference>
<feature type="region of interest" description="Disordered" evidence="9">
    <location>
        <begin position="1"/>
        <end position="95"/>
    </location>
</feature>
<protein>
    <recommendedName>
        <fullName evidence="11">ABC transporter domain-containing protein</fullName>
    </recommendedName>
</protein>
<evidence type="ECO:0000313" key="12">
    <source>
        <dbReference type="EMBL" id="KAG0325998.1"/>
    </source>
</evidence>
<evidence type="ECO:0000313" key="13">
    <source>
        <dbReference type="Proteomes" id="UP000738325"/>
    </source>
</evidence>
<dbReference type="InterPro" id="IPR027417">
    <property type="entry name" value="P-loop_NTPase"/>
</dbReference>
<dbReference type="PROSITE" id="PS00211">
    <property type="entry name" value="ABC_TRANSPORTER_1"/>
    <property type="match status" value="1"/>
</dbReference>
<dbReference type="Pfam" id="PF01061">
    <property type="entry name" value="ABC2_membrane"/>
    <property type="match status" value="2"/>
</dbReference>
<comment type="similarity">
    <text evidence="2">Belongs to the ABC transporter superfamily. ABCG family. PDR (TC 3.A.1.205) subfamily.</text>
</comment>
<dbReference type="GO" id="GO:0140359">
    <property type="term" value="F:ABC-type transporter activity"/>
    <property type="evidence" value="ECO:0007669"/>
    <property type="project" value="InterPro"/>
</dbReference>
<gene>
    <name evidence="12" type="ORF">BGZ99_010292</name>
</gene>
<feature type="compositionally biased region" description="Basic residues" evidence="9">
    <location>
        <begin position="132"/>
        <end position="141"/>
    </location>
</feature>
<dbReference type="SUPFAM" id="SSF52540">
    <property type="entry name" value="P-loop containing nucleoside triphosphate hydrolases"/>
    <property type="match status" value="2"/>
</dbReference>